<evidence type="ECO:0008006" key="4">
    <source>
        <dbReference type="Google" id="ProtNLM"/>
    </source>
</evidence>
<evidence type="ECO:0000256" key="1">
    <source>
        <dbReference type="SAM" id="SignalP"/>
    </source>
</evidence>
<dbReference type="AlphaFoldDB" id="V4TMD8"/>
<dbReference type="RefSeq" id="WP_023430836.1">
    <property type="nucleotide sequence ID" value="NZ_AWXZ01000013.1"/>
</dbReference>
<reference evidence="2 3" key="1">
    <citation type="journal article" date="2014" name="Genome Announc.">
        <title>Draft Genome Sequence of Lutibaculum baratangense Strain AMV1T, Isolated from a Mud Volcano in Andamans, India.</title>
        <authorList>
            <person name="Singh A."/>
            <person name="Sreenivas A."/>
            <person name="Sathyanarayana Reddy G."/>
            <person name="Pinnaka A.K."/>
            <person name="Shivaji S."/>
        </authorList>
    </citation>
    <scope>NUCLEOTIDE SEQUENCE [LARGE SCALE GENOMIC DNA]</scope>
    <source>
        <strain evidence="2 3">AMV1</strain>
    </source>
</reference>
<dbReference type="eggNOG" id="ENOG50334XK">
    <property type="taxonomic scope" value="Bacteria"/>
</dbReference>
<name>V4TMD8_9HYPH</name>
<sequence>MSSRGALLAAATLALGLATADGAHAEDLVFMLDNQSSYDVVEFYASPYNVDDWEEDILGRDILASGEATRVTIADGGAQCEYDLRIVFEDGDAVEDMEVNLCETGSYTVED</sequence>
<protein>
    <recommendedName>
        <fullName evidence="4">Argininosuccinate lyase</fullName>
    </recommendedName>
</protein>
<gene>
    <name evidence="2" type="ORF">N177_0687</name>
</gene>
<evidence type="ECO:0000313" key="3">
    <source>
        <dbReference type="Proteomes" id="UP000017819"/>
    </source>
</evidence>
<feature type="signal peptide" evidence="1">
    <location>
        <begin position="1"/>
        <end position="25"/>
    </location>
</feature>
<dbReference type="Proteomes" id="UP000017819">
    <property type="component" value="Unassembled WGS sequence"/>
</dbReference>
<keyword evidence="3" id="KW-1185">Reference proteome</keyword>
<keyword evidence="1" id="KW-0732">Signal</keyword>
<proteinExistence type="predicted"/>
<accession>V4TMD8</accession>
<organism evidence="2 3">
    <name type="scientific">Lutibaculum baratangense AMV1</name>
    <dbReference type="NCBI Taxonomy" id="631454"/>
    <lineage>
        <taxon>Bacteria</taxon>
        <taxon>Pseudomonadati</taxon>
        <taxon>Pseudomonadota</taxon>
        <taxon>Alphaproteobacteria</taxon>
        <taxon>Hyphomicrobiales</taxon>
        <taxon>Tepidamorphaceae</taxon>
        <taxon>Lutibaculum</taxon>
    </lineage>
</organism>
<feature type="chain" id="PRO_5004727796" description="Argininosuccinate lyase" evidence="1">
    <location>
        <begin position="26"/>
        <end position="111"/>
    </location>
</feature>
<dbReference type="EMBL" id="AWXZ01000013">
    <property type="protein sequence ID" value="ESR26903.1"/>
    <property type="molecule type" value="Genomic_DNA"/>
</dbReference>
<evidence type="ECO:0000313" key="2">
    <source>
        <dbReference type="EMBL" id="ESR26903.1"/>
    </source>
</evidence>
<comment type="caution">
    <text evidence="2">The sequence shown here is derived from an EMBL/GenBank/DDBJ whole genome shotgun (WGS) entry which is preliminary data.</text>
</comment>
<dbReference type="STRING" id="631454.N177_0687"/>